<organism evidence="1 2">
    <name type="scientific">Mucuna pruriens</name>
    <name type="common">Velvet bean</name>
    <name type="synonym">Dolichos pruriens</name>
    <dbReference type="NCBI Taxonomy" id="157652"/>
    <lineage>
        <taxon>Eukaryota</taxon>
        <taxon>Viridiplantae</taxon>
        <taxon>Streptophyta</taxon>
        <taxon>Embryophyta</taxon>
        <taxon>Tracheophyta</taxon>
        <taxon>Spermatophyta</taxon>
        <taxon>Magnoliopsida</taxon>
        <taxon>eudicotyledons</taxon>
        <taxon>Gunneridae</taxon>
        <taxon>Pentapetalae</taxon>
        <taxon>rosids</taxon>
        <taxon>fabids</taxon>
        <taxon>Fabales</taxon>
        <taxon>Fabaceae</taxon>
        <taxon>Papilionoideae</taxon>
        <taxon>50 kb inversion clade</taxon>
        <taxon>NPAAA clade</taxon>
        <taxon>indigoferoid/millettioid clade</taxon>
        <taxon>Phaseoleae</taxon>
        <taxon>Mucuna</taxon>
    </lineage>
</organism>
<dbReference type="EMBL" id="QJKJ01011765">
    <property type="protein sequence ID" value="RDX70278.1"/>
    <property type="molecule type" value="Genomic_DNA"/>
</dbReference>
<dbReference type="AlphaFoldDB" id="A0A371EW44"/>
<sequence>MLLRMMFLFSPICHWRGKGNSRKDWTEDEKKKEFLIVNLAKKCDILYYLLMGALVRFDNQKYQTLQNPEA</sequence>
<comment type="caution">
    <text evidence="1">The sequence shown here is derived from an EMBL/GenBank/DDBJ whole genome shotgun (WGS) entry which is preliminary data.</text>
</comment>
<protein>
    <submittedName>
        <fullName evidence="1">Uncharacterized protein</fullName>
    </submittedName>
</protein>
<name>A0A371EW44_MUCPR</name>
<keyword evidence="2" id="KW-1185">Reference proteome</keyword>
<reference evidence="1" key="1">
    <citation type="submission" date="2018-05" db="EMBL/GenBank/DDBJ databases">
        <title>Draft genome of Mucuna pruriens seed.</title>
        <authorList>
            <person name="Nnadi N.E."/>
            <person name="Vos R."/>
            <person name="Hasami M.H."/>
            <person name="Devisetty U.K."/>
            <person name="Aguiy J.C."/>
        </authorList>
    </citation>
    <scope>NUCLEOTIDE SEQUENCE [LARGE SCALE GENOMIC DNA]</scope>
    <source>
        <strain evidence="1">JCA_2017</strain>
    </source>
</reference>
<proteinExistence type="predicted"/>
<feature type="non-terminal residue" evidence="1">
    <location>
        <position position="1"/>
    </location>
</feature>
<dbReference type="Proteomes" id="UP000257109">
    <property type="component" value="Unassembled WGS sequence"/>
</dbReference>
<accession>A0A371EW44</accession>
<evidence type="ECO:0000313" key="2">
    <source>
        <dbReference type="Proteomes" id="UP000257109"/>
    </source>
</evidence>
<evidence type="ECO:0000313" key="1">
    <source>
        <dbReference type="EMBL" id="RDX70278.1"/>
    </source>
</evidence>
<gene>
    <name evidence="1" type="ORF">CR513_50501</name>
</gene>